<evidence type="ECO:0000313" key="2">
    <source>
        <dbReference type="Proteomes" id="UP000076858"/>
    </source>
</evidence>
<dbReference type="Proteomes" id="UP000076858">
    <property type="component" value="Unassembled WGS sequence"/>
</dbReference>
<proteinExistence type="predicted"/>
<organism evidence="1 2">
    <name type="scientific">Daphnia magna</name>
    <dbReference type="NCBI Taxonomy" id="35525"/>
    <lineage>
        <taxon>Eukaryota</taxon>
        <taxon>Metazoa</taxon>
        <taxon>Ecdysozoa</taxon>
        <taxon>Arthropoda</taxon>
        <taxon>Crustacea</taxon>
        <taxon>Branchiopoda</taxon>
        <taxon>Diplostraca</taxon>
        <taxon>Cladocera</taxon>
        <taxon>Anomopoda</taxon>
        <taxon>Daphniidae</taxon>
        <taxon>Daphnia</taxon>
    </lineage>
</organism>
<reference evidence="1 2" key="1">
    <citation type="submission" date="2016-03" db="EMBL/GenBank/DDBJ databases">
        <title>EvidentialGene: Evidence-directed Construction of Genes on Genomes.</title>
        <authorList>
            <person name="Gilbert D.G."/>
            <person name="Choi J.-H."/>
            <person name="Mockaitis K."/>
            <person name="Colbourne J."/>
            <person name="Pfrender M."/>
        </authorList>
    </citation>
    <scope>NUCLEOTIDE SEQUENCE [LARGE SCALE GENOMIC DNA]</scope>
    <source>
        <strain evidence="1 2">Xinb3</strain>
        <tissue evidence="1">Complete organism</tissue>
    </source>
</reference>
<keyword evidence="2" id="KW-1185">Reference proteome</keyword>
<gene>
    <name evidence="1" type="ORF">APZ42_006052</name>
</gene>
<name>A0A162BWV3_9CRUS</name>
<sequence length="101" mass="11535">PTNSRRPLFATKLSLDSSRIVFSHPICLLFENIIRRPRRVKQQLSKRKTWSSSMMRDHAENGSWLSLKISSAAPIAKSELLTSAQRMGKRIAPFLNSIQSR</sequence>
<comment type="caution">
    <text evidence="1">The sequence shown here is derived from an EMBL/GenBank/DDBJ whole genome shotgun (WGS) entry which is preliminary data.</text>
</comment>
<dbReference type="EMBL" id="LRGB01016824">
    <property type="protein sequence ID" value="KZR98500.1"/>
    <property type="molecule type" value="Genomic_DNA"/>
</dbReference>
<protein>
    <submittedName>
        <fullName evidence="1">Uncharacterized protein</fullName>
    </submittedName>
</protein>
<dbReference type="AlphaFoldDB" id="A0A162BWV3"/>
<accession>A0A162BWV3</accession>
<evidence type="ECO:0000313" key="1">
    <source>
        <dbReference type="EMBL" id="KZR98500.1"/>
    </source>
</evidence>
<feature type="non-terminal residue" evidence="1">
    <location>
        <position position="1"/>
    </location>
</feature>